<reference evidence="1" key="1">
    <citation type="submission" date="2016-02" db="EMBL/GenBank/DDBJ databases">
        <title>WGS assembly of Manihot esculenta.</title>
        <authorList>
            <person name="Bredeson J.V."/>
            <person name="Prochnik S.E."/>
            <person name="Lyons J.B."/>
            <person name="Schmutz J."/>
            <person name="Grimwood J."/>
            <person name="Vrebalov J."/>
            <person name="Bart R.S."/>
            <person name="Amuge T."/>
            <person name="Ferguson M.E."/>
            <person name="Green R."/>
            <person name="Putnam N."/>
            <person name="Stites J."/>
            <person name="Rounsley S."/>
            <person name="Rokhsar D.S."/>
        </authorList>
    </citation>
    <scope>NUCLEOTIDE SEQUENCE [LARGE SCALE GENOMIC DNA]</scope>
    <source>
        <tissue evidence="1">Leaf</tissue>
    </source>
</reference>
<protein>
    <recommendedName>
        <fullName evidence="2">CCHC-type domain-containing protein</fullName>
    </recommendedName>
</protein>
<dbReference type="AlphaFoldDB" id="A0A2C9VSY4"/>
<organism evidence="1">
    <name type="scientific">Manihot esculenta</name>
    <name type="common">Cassava</name>
    <name type="synonym">Jatropha manihot</name>
    <dbReference type="NCBI Taxonomy" id="3983"/>
    <lineage>
        <taxon>Eukaryota</taxon>
        <taxon>Viridiplantae</taxon>
        <taxon>Streptophyta</taxon>
        <taxon>Embryophyta</taxon>
        <taxon>Tracheophyta</taxon>
        <taxon>Spermatophyta</taxon>
        <taxon>Magnoliopsida</taxon>
        <taxon>eudicotyledons</taxon>
        <taxon>Gunneridae</taxon>
        <taxon>Pentapetalae</taxon>
        <taxon>rosids</taxon>
        <taxon>fabids</taxon>
        <taxon>Malpighiales</taxon>
        <taxon>Euphorbiaceae</taxon>
        <taxon>Crotonoideae</taxon>
        <taxon>Manihoteae</taxon>
        <taxon>Manihot</taxon>
    </lineage>
</organism>
<evidence type="ECO:0000313" key="1">
    <source>
        <dbReference type="EMBL" id="OAY49186.1"/>
    </source>
</evidence>
<dbReference type="Pfam" id="PF14223">
    <property type="entry name" value="Retrotran_gag_2"/>
    <property type="match status" value="1"/>
</dbReference>
<dbReference type="STRING" id="3983.A0A2C9VSY4"/>
<dbReference type="PANTHER" id="PTHR35317">
    <property type="entry name" value="OS04G0629600 PROTEIN"/>
    <property type="match status" value="1"/>
</dbReference>
<proteinExistence type="predicted"/>
<sequence length="242" mass="27923">MEAFLDESDLWEAVEEDYEVPPLPGNPTLAQIKTHKEKKTRKTKAKACLFASVFPTIFSRIMICSSVKDIWDLLKKEYQRDERIKGMKVLNLIREFEMQHIKESETIKDYSDWLISIANKATIASLENSKDLSKVSLAELLSSLQAHEQRRLMRQEGSIESALQTKLQLNSGGSSNKGGKYTPCQYCGRKNHPYCKCRRKPDMRYRKCQKLGHAESMIEVSQHRIVMITKTLNLKEDYAETT</sequence>
<evidence type="ECO:0008006" key="2">
    <source>
        <dbReference type="Google" id="ProtNLM"/>
    </source>
</evidence>
<gene>
    <name evidence="1" type="ORF">MANES_05G036100</name>
</gene>
<dbReference type="EMBL" id="CM004391">
    <property type="protein sequence ID" value="OAY49186.1"/>
    <property type="molecule type" value="Genomic_DNA"/>
</dbReference>
<accession>A0A2C9VSY4</accession>
<dbReference type="PANTHER" id="PTHR35317:SF11">
    <property type="entry name" value="CCHC-TYPE DOMAIN-CONTAINING PROTEIN"/>
    <property type="match status" value="1"/>
</dbReference>
<name>A0A2C9VSY4_MANES</name>